<name>A0ABS8B7P5_9ACTN</name>
<organism evidence="1 2">
    <name type="scientific">Streptomyces antimicrobicus</name>
    <dbReference type="NCBI Taxonomy" id="2883108"/>
    <lineage>
        <taxon>Bacteria</taxon>
        <taxon>Bacillati</taxon>
        <taxon>Actinomycetota</taxon>
        <taxon>Actinomycetes</taxon>
        <taxon>Kitasatosporales</taxon>
        <taxon>Streptomycetaceae</taxon>
        <taxon>Streptomyces</taxon>
    </lineage>
</organism>
<feature type="non-terminal residue" evidence="1">
    <location>
        <position position="1"/>
    </location>
</feature>
<comment type="caution">
    <text evidence="1">The sequence shown here is derived from an EMBL/GenBank/DDBJ whole genome shotgun (WGS) entry which is preliminary data.</text>
</comment>
<protein>
    <recommendedName>
        <fullName evidence="3">Transposase</fullName>
    </recommendedName>
</protein>
<dbReference type="EMBL" id="JAJAUY010000047">
    <property type="protein sequence ID" value="MCB5180592.1"/>
    <property type="molecule type" value="Genomic_DNA"/>
</dbReference>
<evidence type="ECO:0000313" key="1">
    <source>
        <dbReference type="EMBL" id="MCB5180592.1"/>
    </source>
</evidence>
<dbReference type="Proteomes" id="UP001199054">
    <property type="component" value="Unassembled WGS sequence"/>
</dbReference>
<reference evidence="1 2" key="1">
    <citation type="submission" date="2021-10" db="EMBL/GenBank/DDBJ databases">
        <title>Streptomyces sp. strain SMC 277, a novel streptomycete isolated from soil.</title>
        <authorList>
            <person name="Chanama M."/>
        </authorList>
    </citation>
    <scope>NUCLEOTIDE SEQUENCE [LARGE SCALE GENOMIC DNA]</scope>
    <source>
        <strain evidence="1 2">SMC 277</strain>
    </source>
</reference>
<sequence length="90" mass="9733">VAGPLALLTEFRPEGDRPARYWIAGTDGTCARLTRFGTATLPMEVLEDCGLRDFEGRSYPGWHRHMTFVAAAAAHRLLGQPPAPLAATAL</sequence>
<keyword evidence="2" id="KW-1185">Reference proteome</keyword>
<proteinExistence type="predicted"/>
<accession>A0ABS8B7P5</accession>
<evidence type="ECO:0000313" key="2">
    <source>
        <dbReference type="Proteomes" id="UP001199054"/>
    </source>
</evidence>
<gene>
    <name evidence="1" type="ORF">LG632_14520</name>
</gene>
<evidence type="ECO:0008006" key="3">
    <source>
        <dbReference type="Google" id="ProtNLM"/>
    </source>
</evidence>